<dbReference type="OrthoDB" id="9822644at2"/>
<gene>
    <name evidence="2" type="ordered locus">MHC_01770</name>
</gene>
<feature type="region of interest" description="Disordered" evidence="1">
    <location>
        <begin position="146"/>
        <end position="167"/>
    </location>
</feature>
<feature type="compositionally biased region" description="Polar residues" evidence="1">
    <location>
        <begin position="151"/>
        <end position="167"/>
    </location>
</feature>
<evidence type="ECO:0000256" key="1">
    <source>
        <dbReference type="SAM" id="MobiDB-lite"/>
    </source>
</evidence>
<proteinExistence type="predicted"/>
<dbReference type="KEGG" id="mhe:MHC_01770"/>
<reference evidence="2 3" key="1">
    <citation type="journal article" date="2012" name="J. Bacteriol.">
        <title>Complete genome sequence of Mycoplasma haemocanis strain Illinois.</title>
        <authorList>
            <person name="do Nascimento N.C."/>
            <person name="Guimaraes A.M."/>
            <person name="Santos A.P."/>
            <person name="Sanmiguel P.J."/>
            <person name="Messick J.B."/>
        </authorList>
    </citation>
    <scope>NUCLEOTIDE SEQUENCE [LARGE SCALE GENOMIC DNA]</scope>
    <source>
        <strain evidence="2 3">Illinois</strain>
    </source>
</reference>
<dbReference type="Proteomes" id="UP000009135">
    <property type="component" value="Chromosome"/>
</dbReference>
<organism evidence="2 3">
    <name type="scientific">Mycoplasma haemocanis (strain Illinois)</name>
    <dbReference type="NCBI Taxonomy" id="1111676"/>
    <lineage>
        <taxon>Bacteria</taxon>
        <taxon>Bacillati</taxon>
        <taxon>Mycoplasmatota</taxon>
        <taxon>Mollicutes</taxon>
        <taxon>Mycoplasmataceae</taxon>
        <taxon>Mycoplasma</taxon>
    </lineage>
</organism>
<dbReference type="AlphaFoldDB" id="H6N6E8"/>
<dbReference type="STRING" id="1111676.MHC_01770"/>
<accession>H6N6E8</accession>
<evidence type="ECO:0000313" key="3">
    <source>
        <dbReference type="Proteomes" id="UP000009135"/>
    </source>
</evidence>
<keyword evidence="3" id="KW-1185">Reference proteome</keyword>
<dbReference type="EMBL" id="CP003199">
    <property type="protein sequence ID" value="AEW45220.1"/>
    <property type="molecule type" value="Genomic_DNA"/>
</dbReference>
<evidence type="ECO:0000313" key="2">
    <source>
        <dbReference type="EMBL" id="AEW45220.1"/>
    </source>
</evidence>
<dbReference type="HOGENOM" id="CLU_113690_0_0_14"/>
<sequence>MNLIYKAVTLGFGGAAVTTSTYAGIYYVNRERPSVAEYLKSSGYKLIFFIENSDNVKLQFLEEFKSDRENIKLLIGFTGSSDENGGKALEKWCSSKLNEEYSEHLGDLSGVKKYCVLRTIESQLSRNKKGVLSEGDASKWDQTYEQRKKTTTLSPRSQVGLNGDWTTPNKNTDLQTIKHWCKTQSQSYFLAHEKIYTNVYNWCTEDGSKVTQ</sequence>
<protein>
    <submittedName>
        <fullName evidence="2">Uncharacterized protein</fullName>
    </submittedName>
</protein>
<name>H6N6E8_MYCHN</name>